<protein>
    <submittedName>
        <fullName evidence="2">Uncharacterized protein</fullName>
    </submittedName>
</protein>
<gene>
    <name evidence="2" type="ORF">EV657_102156</name>
    <name evidence="1" type="ORF">JMJ92_11200</name>
</gene>
<accession>A0A4R8G131</accession>
<dbReference type="EMBL" id="JAESIL010000042">
    <property type="protein sequence ID" value="MBL3578715.1"/>
    <property type="molecule type" value="Genomic_DNA"/>
</dbReference>
<dbReference type="AlphaFoldDB" id="A0A4R8G131"/>
<dbReference type="RefSeq" id="WP_075784350.1">
    <property type="nucleotide sequence ID" value="NZ_JAESIL010000042.1"/>
</dbReference>
<keyword evidence="4" id="KW-1185">Reference proteome</keyword>
<evidence type="ECO:0000313" key="1">
    <source>
        <dbReference type="EMBL" id="MBL3578715.1"/>
    </source>
</evidence>
<dbReference type="EMBL" id="SOEB01000002">
    <property type="protein sequence ID" value="TDX33279.1"/>
    <property type="molecule type" value="Genomic_DNA"/>
</dbReference>
<reference evidence="2 3" key="1">
    <citation type="submission" date="2019-03" db="EMBL/GenBank/DDBJ databases">
        <title>Genomic Encyclopedia of Type Strains, Phase IV (KMG-IV): sequencing the most valuable type-strain genomes for metagenomic binning, comparative biology and taxonomic classification.</title>
        <authorList>
            <person name="Goeker M."/>
        </authorList>
    </citation>
    <scope>NUCLEOTIDE SEQUENCE [LARGE SCALE GENOMIC DNA]</scope>
    <source>
        <strain evidence="2 3">JA181</strain>
    </source>
</reference>
<evidence type="ECO:0000313" key="2">
    <source>
        <dbReference type="EMBL" id="TDX33279.1"/>
    </source>
</evidence>
<organism evidence="2 3">
    <name type="scientific">Rhodovulum visakhapatnamense</name>
    <dbReference type="NCBI Taxonomy" id="364297"/>
    <lineage>
        <taxon>Bacteria</taxon>
        <taxon>Pseudomonadati</taxon>
        <taxon>Pseudomonadota</taxon>
        <taxon>Alphaproteobacteria</taxon>
        <taxon>Rhodobacterales</taxon>
        <taxon>Paracoccaceae</taxon>
        <taxon>Rhodovulum</taxon>
    </lineage>
</organism>
<sequence>MATNTCSSCAFFEDHMANTGETKKDAGLCRFNPPISQPEADARGLWPIVQINDWCGHFEKEDA</sequence>
<dbReference type="Proteomes" id="UP000295484">
    <property type="component" value="Unassembled WGS sequence"/>
</dbReference>
<proteinExistence type="predicted"/>
<evidence type="ECO:0000313" key="4">
    <source>
        <dbReference type="Proteomes" id="UP000635853"/>
    </source>
</evidence>
<evidence type="ECO:0000313" key="3">
    <source>
        <dbReference type="Proteomes" id="UP000295484"/>
    </source>
</evidence>
<name>A0A4R8G131_9RHOB</name>
<reference evidence="4" key="2">
    <citation type="submission" date="2021-01" db="EMBL/GenBank/DDBJ databases">
        <title>Draft genomes of Rhodovulum sulfidophilum.</title>
        <authorList>
            <person name="Guzman M.S."/>
        </authorList>
    </citation>
    <scope>NUCLEOTIDE SEQUENCE [LARGE SCALE GENOMIC DNA]</scope>
    <source>
        <strain evidence="4">AB19</strain>
    </source>
</reference>
<dbReference type="Proteomes" id="UP000635853">
    <property type="component" value="Unassembled WGS sequence"/>
</dbReference>
<comment type="caution">
    <text evidence="2">The sequence shown here is derived from an EMBL/GenBank/DDBJ whole genome shotgun (WGS) entry which is preliminary data.</text>
</comment>
<reference evidence="1" key="3">
    <citation type="submission" date="2021-01" db="EMBL/GenBank/DDBJ databases">
        <authorList>
            <person name="Guzman M.S."/>
        </authorList>
    </citation>
    <scope>NUCLEOTIDE SEQUENCE</scope>
    <source>
        <strain evidence="1">AB19</strain>
    </source>
</reference>